<dbReference type="AlphaFoldDB" id="A0AAD9MQ04"/>
<proteinExistence type="predicted"/>
<dbReference type="EMBL" id="JAODUP010001559">
    <property type="protein sequence ID" value="KAK2139913.1"/>
    <property type="molecule type" value="Genomic_DNA"/>
</dbReference>
<comment type="caution">
    <text evidence="1">The sequence shown here is derived from an EMBL/GenBank/DDBJ whole genome shotgun (WGS) entry which is preliminary data.</text>
</comment>
<organism evidence="1 2">
    <name type="scientific">Paralvinella palmiformis</name>
    <dbReference type="NCBI Taxonomy" id="53620"/>
    <lineage>
        <taxon>Eukaryota</taxon>
        <taxon>Metazoa</taxon>
        <taxon>Spiralia</taxon>
        <taxon>Lophotrochozoa</taxon>
        <taxon>Annelida</taxon>
        <taxon>Polychaeta</taxon>
        <taxon>Sedentaria</taxon>
        <taxon>Canalipalpata</taxon>
        <taxon>Terebellida</taxon>
        <taxon>Terebelliformia</taxon>
        <taxon>Alvinellidae</taxon>
        <taxon>Paralvinella</taxon>
    </lineage>
</organism>
<evidence type="ECO:0000313" key="2">
    <source>
        <dbReference type="Proteomes" id="UP001208570"/>
    </source>
</evidence>
<accession>A0AAD9MQ04</accession>
<dbReference type="Gene3D" id="2.40.30.130">
    <property type="match status" value="1"/>
</dbReference>
<gene>
    <name evidence="1" type="ORF">LSH36_1560g00030</name>
</gene>
<reference evidence="1" key="1">
    <citation type="journal article" date="2023" name="Mol. Biol. Evol.">
        <title>Third-Generation Sequencing Reveals the Adaptive Role of the Epigenome in Three Deep-Sea Polychaetes.</title>
        <authorList>
            <person name="Perez M."/>
            <person name="Aroh O."/>
            <person name="Sun Y."/>
            <person name="Lan Y."/>
            <person name="Juniper S.K."/>
            <person name="Young C.R."/>
            <person name="Angers B."/>
            <person name="Qian P.Y."/>
        </authorList>
    </citation>
    <scope>NUCLEOTIDE SEQUENCE</scope>
    <source>
        <strain evidence="1">P08H-3</strain>
    </source>
</reference>
<dbReference type="Proteomes" id="UP001208570">
    <property type="component" value="Unassembled WGS sequence"/>
</dbReference>
<keyword evidence="2" id="KW-1185">Reference proteome</keyword>
<sequence>MSTITSVLYSSTSMIGPMYLSMSTVTRKLRTVVKSCDAAQITTVINGKKEKIPGYEVTLDDTILFPEGGGQRENNIWDDGGLSDEECGNVVVSPAVLLSG</sequence>
<evidence type="ECO:0000313" key="1">
    <source>
        <dbReference type="EMBL" id="KAK2139913.1"/>
    </source>
</evidence>
<name>A0AAD9MQ04_9ANNE</name>
<protein>
    <submittedName>
        <fullName evidence="1">Uncharacterized protein</fullName>
    </submittedName>
</protein>